<reference evidence="2 3" key="1">
    <citation type="submission" date="2013-03" db="EMBL/GenBank/DDBJ databases">
        <title>The Genome Sequence of Capronia coronata CBS 617.96.</title>
        <authorList>
            <consortium name="The Broad Institute Genomics Platform"/>
            <person name="Cuomo C."/>
            <person name="de Hoog S."/>
            <person name="Gorbushina A."/>
            <person name="Walker B."/>
            <person name="Young S.K."/>
            <person name="Zeng Q."/>
            <person name="Gargeya S."/>
            <person name="Fitzgerald M."/>
            <person name="Haas B."/>
            <person name="Abouelleil A."/>
            <person name="Allen A.W."/>
            <person name="Alvarado L."/>
            <person name="Arachchi H.M."/>
            <person name="Berlin A.M."/>
            <person name="Chapman S.B."/>
            <person name="Gainer-Dewar J."/>
            <person name="Goldberg J."/>
            <person name="Griggs A."/>
            <person name="Gujja S."/>
            <person name="Hansen M."/>
            <person name="Howarth C."/>
            <person name="Imamovic A."/>
            <person name="Ireland A."/>
            <person name="Larimer J."/>
            <person name="McCowan C."/>
            <person name="Murphy C."/>
            <person name="Pearson M."/>
            <person name="Poon T.W."/>
            <person name="Priest M."/>
            <person name="Roberts A."/>
            <person name="Saif S."/>
            <person name="Shea T."/>
            <person name="Sisk P."/>
            <person name="Sykes S."/>
            <person name="Wortman J."/>
            <person name="Nusbaum C."/>
            <person name="Birren B."/>
        </authorList>
    </citation>
    <scope>NUCLEOTIDE SEQUENCE [LARGE SCALE GENOMIC DNA]</scope>
    <source>
        <strain evidence="2 3">CBS 617.96</strain>
    </source>
</reference>
<dbReference type="Proteomes" id="UP000019484">
    <property type="component" value="Unassembled WGS sequence"/>
</dbReference>
<proteinExistence type="predicted"/>
<organism evidence="2 3">
    <name type="scientific">Capronia coronata CBS 617.96</name>
    <dbReference type="NCBI Taxonomy" id="1182541"/>
    <lineage>
        <taxon>Eukaryota</taxon>
        <taxon>Fungi</taxon>
        <taxon>Dikarya</taxon>
        <taxon>Ascomycota</taxon>
        <taxon>Pezizomycotina</taxon>
        <taxon>Eurotiomycetes</taxon>
        <taxon>Chaetothyriomycetidae</taxon>
        <taxon>Chaetothyriales</taxon>
        <taxon>Herpotrichiellaceae</taxon>
        <taxon>Capronia</taxon>
    </lineage>
</organism>
<dbReference type="STRING" id="1182541.W9YL32"/>
<sequence>MSFQSVLPPATKRPRSQARWPSPSRQSLYALRENFELSTWLLLGALLQSIVVFVVPPRYATIPLILVLGTRAANAMAITWGWKRNHYLDEAILHRTSPQIPDEDGNFHQNSAEEKVVVFLLGAKANHPLGIFGPNLKTLGDYATQMYAELDKTAPDSGFYGGSSWTNQDKNGATEFLFLSYWRSTEDIHKFAYGPLHREAWDWWNKTLEQNNHIGINHEIFEVDRKHWEAIYVNFQPTNLGATTYLRKGDKLIGGTVDDQWVSPLMDARRGKLRSSAGRLGRDPGQLYDKYQLAPGATREEA</sequence>
<dbReference type="AlphaFoldDB" id="W9YL32"/>
<evidence type="ECO:0000313" key="2">
    <source>
        <dbReference type="EMBL" id="EXJ93283.1"/>
    </source>
</evidence>
<dbReference type="InterPro" id="IPR025444">
    <property type="entry name" value="Monooxy_af470"/>
</dbReference>
<accession>W9YL32</accession>
<dbReference type="eggNOG" id="ENOG502S8K0">
    <property type="taxonomic scope" value="Eukaryota"/>
</dbReference>
<dbReference type="SUPFAM" id="SSF54909">
    <property type="entry name" value="Dimeric alpha+beta barrel"/>
    <property type="match status" value="1"/>
</dbReference>
<name>W9YL32_9EURO</name>
<evidence type="ECO:0000313" key="3">
    <source>
        <dbReference type="Proteomes" id="UP000019484"/>
    </source>
</evidence>
<dbReference type="OrthoDB" id="3202396at2759"/>
<protein>
    <submittedName>
        <fullName evidence="2">Uncharacterized protein</fullName>
    </submittedName>
</protein>
<feature type="region of interest" description="Disordered" evidence="1">
    <location>
        <begin position="1"/>
        <end position="21"/>
    </location>
</feature>
<evidence type="ECO:0000256" key="1">
    <source>
        <dbReference type="SAM" id="MobiDB-lite"/>
    </source>
</evidence>
<comment type="caution">
    <text evidence="2">The sequence shown here is derived from an EMBL/GenBank/DDBJ whole genome shotgun (WGS) entry which is preliminary data.</text>
</comment>
<dbReference type="HOGENOM" id="CLU_053354_1_0_1"/>
<keyword evidence="3" id="KW-1185">Reference proteome</keyword>
<dbReference type="RefSeq" id="XP_007720777.1">
    <property type="nucleotide sequence ID" value="XM_007722587.1"/>
</dbReference>
<gene>
    <name evidence="2" type="ORF">A1O1_01675</name>
</gene>
<dbReference type="GeneID" id="19156576"/>
<dbReference type="Pfam" id="PF13826">
    <property type="entry name" value="Monooxy_af470-like"/>
    <property type="match status" value="1"/>
</dbReference>
<dbReference type="EMBL" id="AMWN01000002">
    <property type="protein sequence ID" value="EXJ93283.1"/>
    <property type="molecule type" value="Genomic_DNA"/>
</dbReference>
<dbReference type="InterPro" id="IPR011008">
    <property type="entry name" value="Dimeric_a/b-barrel"/>
</dbReference>